<dbReference type="InterPro" id="IPR019734">
    <property type="entry name" value="TPR_rpt"/>
</dbReference>
<dbReference type="InterPro" id="IPR052346">
    <property type="entry name" value="O-mannosyl-transferase_TMTC"/>
</dbReference>
<dbReference type="SMART" id="SM00028">
    <property type="entry name" value="TPR"/>
    <property type="match status" value="4"/>
</dbReference>
<accession>A0A837HUD8</accession>
<comment type="caution">
    <text evidence="5">The sequence shown here is derived from an EMBL/GenBank/DDBJ whole genome shotgun (WGS) entry which is preliminary data.</text>
</comment>
<keyword evidence="2 3" id="KW-0802">TPR repeat</keyword>
<dbReference type="InterPro" id="IPR011990">
    <property type="entry name" value="TPR-like_helical_dom_sf"/>
</dbReference>
<proteinExistence type="predicted"/>
<evidence type="ECO:0000256" key="3">
    <source>
        <dbReference type="PROSITE-ProRule" id="PRU00339"/>
    </source>
</evidence>
<evidence type="ECO:0000313" key="5">
    <source>
        <dbReference type="EMBL" id="KKR09023.1"/>
    </source>
</evidence>
<feature type="transmembrane region" description="Helical" evidence="4">
    <location>
        <begin position="100"/>
        <end position="117"/>
    </location>
</feature>
<dbReference type="Proteomes" id="UP000033996">
    <property type="component" value="Unassembled WGS sequence"/>
</dbReference>
<feature type="transmembrane region" description="Helical" evidence="4">
    <location>
        <begin position="298"/>
        <end position="319"/>
    </location>
</feature>
<feature type="transmembrane region" description="Helical" evidence="4">
    <location>
        <begin position="223"/>
        <end position="242"/>
    </location>
</feature>
<feature type="repeat" description="TPR" evidence="3">
    <location>
        <begin position="479"/>
        <end position="512"/>
    </location>
</feature>
<feature type="transmembrane region" description="Helical" evidence="4">
    <location>
        <begin position="402"/>
        <end position="420"/>
    </location>
</feature>
<name>A0A837HUD8_9BACT</name>
<evidence type="ECO:0008006" key="7">
    <source>
        <dbReference type="Google" id="ProtNLM"/>
    </source>
</evidence>
<sequence length="602" mass="69514">MHISEILKKNIVPILLLAVMGFSIFAFNLQNKLFWDDNDWIVGNPYVHDFAHIGDIFSKDILSGFGLDSNYYRPLLLLSFAANYAFHEIQPLGYHLVSNAFHILDGVLVFVLLLYVFRKSLPAFLAALLFIIHPLQTEAVTYISGRGDPMSVFFMLFSALIFIKYNNTKSKKYLTGSLILMLCAILSRETAVLLAPLLLVVYISFLAKERFWKSVKCGLFRVWPYFVLAGGYGLLRLTVLNFQNTLNFYNSANIYADHLSYRLYTFGHVFLEYLKLIFIPIGLHMERDFPIHTSFFEWPVWFGFLVMLAIIIVGVVLYRKEAENDEVNSLNGNPISHFRIWFFAWTWFFISLSMVSGIIPINAVIYEHWLYLPLVGLFALAGFYINKLIVFLHVKRLEVTRWAVVVSLIIYLGFFSFQAIKRNLIWGNPIAFYEEILRYSPDSIRILNNLGNEYSTKDRNDDAMVMYQRIIDNPGNMFAQPYYNLANIYRDKGDLAKAEELYLQAIKKDSNFPFAYQNLGSLYANSGQLDKAIDIFEKYKMIKPQDVNVYYVLGQIYNAQNNKEAAIKNLNDGLNYIQGNTALETAIHNLLSNISQIIREMP</sequence>
<dbReference type="Gene3D" id="1.25.40.10">
    <property type="entry name" value="Tetratricopeptide repeat domain"/>
    <property type="match status" value="1"/>
</dbReference>
<reference evidence="5 6" key="1">
    <citation type="journal article" date="2015" name="Nature">
        <title>rRNA introns, odd ribosomes, and small enigmatic genomes across a large radiation of phyla.</title>
        <authorList>
            <person name="Brown C.T."/>
            <person name="Hug L.A."/>
            <person name="Thomas B.C."/>
            <person name="Sharon I."/>
            <person name="Castelle C.J."/>
            <person name="Singh A."/>
            <person name="Wilkins M.J."/>
            <person name="Williams K.H."/>
            <person name="Banfield J.F."/>
        </authorList>
    </citation>
    <scope>NUCLEOTIDE SEQUENCE [LARGE SCALE GENOMIC DNA]</scope>
</reference>
<evidence type="ECO:0000313" key="6">
    <source>
        <dbReference type="Proteomes" id="UP000033996"/>
    </source>
</evidence>
<organism evidence="5 6">
    <name type="scientific">Candidatus Yanofskybacteria bacterium GW2011_GWD1_39_16</name>
    <dbReference type="NCBI Taxonomy" id="1619030"/>
    <lineage>
        <taxon>Bacteria</taxon>
        <taxon>Candidatus Yanofskyibacteriota</taxon>
    </lineage>
</organism>
<dbReference type="PROSITE" id="PS50005">
    <property type="entry name" value="TPR"/>
    <property type="match status" value="2"/>
</dbReference>
<feature type="transmembrane region" description="Helical" evidence="4">
    <location>
        <begin position="124"/>
        <end position="143"/>
    </location>
</feature>
<dbReference type="EMBL" id="LBWL01000010">
    <property type="protein sequence ID" value="KKR09023.1"/>
    <property type="molecule type" value="Genomic_DNA"/>
</dbReference>
<evidence type="ECO:0000256" key="1">
    <source>
        <dbReference type="ARBA" id="ARBA00022737"/>
    </source>
</evidence>
<dbReference type="PANTHER" id="PTHR44227">
    <property type="match status" value="1"/>
</dbReference>
<evidence type="ECO:0000256" key="2">
    <source>
        <dbReference type="ARBA" id="ARBA00022803"/>
    </source>
</evidence>
<keyword evidence="4" id="KW-1133">Transmembrane helix</keyword>
<dbReference type="SUPFAM" id="SSF48452">
    <property type="entry name" value="TPR-like"/>
    <property type="match status" value="1"/>
</dbReference>
<feature type="transmembrane region" description="Helical" evidence="4">
    <location>
        <begin position="340"/>
        <end position="363"/>
    </location>
</feature>
<dbReference type="Pfam" id="PF13181">
    <property type="entry name" value="TPR_8"/>
    <property type="match status" value="1"/>
</dbReference>
<feature type="transmembrane region" description="Helical" evidence="4">
    <location>
        <begin position="369"/>
        <end position="390"/>
    </location>
</feature>
<feature type="transmembrane region" description="Helical" evidence="4">
    <location>
        <begin position="263"/>
        <end position="283"/>
    </location>
</feature>
<feature type="repeat" description="TPR" evidence="3">
    <location>
        <begin position="513"/>
        <end position="546"/>
    </location>
</feature>
<feature type="transmembrane region" description="Helical" evidence="4">
    <location>
        <begin position="178"/>
        <end position="203"/>
    </location>
</feature>
<keyword evidence="1" id="KW-0677">Repeat</keyword>
<feature type="transmembrane region" description="Helical" evidence="4">
    <location>
        <begin position="12"/>
        <end position="30"/>
    </location>
</feature>
<dbReference type="AlphaFoldDB" id="A0A837HUD8"/>
<protein>
    <recommendedName>
        <fullName evidence="7">Glycosyltransferase RgtA/B/C/D-like domain-containing protein</fullName>
    </recommendedName>
</protein>
<gene>
    <name evidence="5" type="ORF">UT35_C0010G0004</name>
</gene>
<dbReference type="PANTHER" id="PTHR44227:SF3">
    <property type="entry name" value="PROTEIN O-MANNOSYL-TRANSFERASE TMTC4"/>
    <property type="match status" value="1"/>
</dbReference>
<evidence type="ECO:0000256" key="4">
    <source>
        <dbReference type="SAM" id="Phobius"/>
    </source>
</evidence>
<feature type="transmembrane region" description="Helical" evidence="4">
    <location>
        <begin position="149"/>
        <end position="166"/>
    </location>
</feature>
<keyword evidence="4" id="KW-0812">Transmembrane</keyword>
<keyword evidence="4" id="KW-0472">Membrane</keyword>
<dbReference type="Pfam" id="PF13414">
    <property type="entry name" value="TPR_11"/>
    <property type="match status" value="1"/>
</dbReference>